<evidence type="ECO:0000256" key="2">
    <source>
        <dbReference type="ARBA" id="ARBA00006148"/>
    </source>
</evidence>
<keyword evidence="9" id="KW-1185">Reference proteome</keyword>
<dbReference type="GO" id="GO:0005886">
    <property type="term" value="C:plasma membrane"/>
    <property type="evidence" value="ECO:0007669"/>
    <property type="project" value="TreeGrafter"/>
</dbReference>
<accession>A0AAV5UBE1</accession>
<keyword evidence="6 7" id="KW-0472">Membrane</keyword>
<dbReference type="Proteomes" id="UP001432027">
    <property type="component" value="Unassembled WGS sequence"/>
</dbReference>
<evidence type="ECO:0000256" key="1">
    <source>
        <dbReference type="ARBA" id="ARBA00004141"/>
    </source>
</evidence>
<dbReference type="EMBL" id="BTSX01000006">
    <property type="protein sequence ID" value="GMT04226.1"/>
    <property type="molecule type" value="Genomic_DNA"/>
</dbReference>
<feature type="non-terminal residue" evidence="8">
    <location>
        <position position="143"/>
    </location>
</feature>
<keyword evidence="3 7" id="KW-0813">Transport</keyword>
<name>A0AAV5UBE1_9BILA</name>
<keyword evidence="5 7" id="KW-1133">Transmembrane helix</keyword>
<dbReference type="GO" id="GO:0015175">
    <property type="term" value="F:neutral L-amino acid transmembrane transporter activity"/>
    <property type="evidence" value="ECO:0007669"/>
    <property type="project" value="TreeGrafter"/>
</dbReference>
<feature type="transmembrane region" description="Helical" evidence="7">
    <location>
        <begin position="53"/>
        <end position="72"/>
    </location>
</feature>
<organism evidence="8 9">
    <name type="scientific">Pristionchus entomophagus</name>
    <dbReference type="NCBI Taxonomy" id="358040"/>
    <lineage>
        <taxon>Eukaryota</taxon>
        <taxon>Metazoa</taxon>
        <taxon>Ecdysozoa</taxon>
        <taxon>Nematoda</taxon>
        <taxon>Chromadorea</taxon>
        <taxon>Rhabditida</taxon>
        <taxon>Rhabditina</taxon>
        <taxon>Diplogasteromorpha</taxon>
        <taxon>Diplogasteroidea</taxon>
        <taxon>Neodiplogasteridae</taxon>
        <taxon>Pristionchus</taxon>
    </lineage>
</organism>
<comment type="caution">
    <text evidence="8">The sequence shown here is derived from an EMBL/GenBank/DDBJ whole genome shotgun (WGS) entry which is preliminary data.</text>
</comment>
<dbReference type="InterPro" id="IPR036458">
    <property type="entry name" value="Na:dicarbo_symporter_sf"/>
</dbReference>
<evidence type="ECO:0000256" key="6">
    <source>
        <dbReference type="ARBA" id="ARBA00023136"/>
    </source>
</evidence>
<dbReference type="PANTHER" id="PTHR11958:SF63">
    <property type="entry name" value="AMINO ACID TRANSPORTER"/>
    <property type="match status" value="1"/>
</dbReference>
<proteinExistence type="inferred from homology"/>
<gene>
    <name evidence="8" type="ORF">PENTCL1PPCAC_26400</name>
</gene>
<evidence type="ECO:0000256" key="4">
    <source>
        <dbReference type="ARBA" id="ARBA00022692"/>
    </source>
</evidence>
<dbReference type="PRINTS" id="PR00173">
    <property type="entry name" value="EDTRNSPORT"/>
</dbReference>
<evidence type="ECO:0000256" key="5">
    <source>
        <dbReference type="ARBA" id="ARBA00022989"/>
    </source>
</evidence>
<dbReference type="GO" id="GO:0005313">
    <property type="term" value="F:L-glutamate transmembrane transporter activity"/>
    <property type="evidence" value="ECO:0007669"/>
    <property type="project" value="TreeGrafter"/>
</dbReference>
<comment type="caution">
    <text evidence="7">Lacks conserved residue(s) required for the propagation of feature annotation.</text>
</comment>
<protein>
    <recommendedName>
        <fullName evidence="7">Amino acid transporter</fullName>
    </recommendedName>
</protein>
<feature type="transmembrane region" description="Helical" evidence="7">
    <location>
        <begin position="92"/>
        <end position="114"/>
    </location>
</feature>
<dbReference type="InterPro" id="IPR050746">
    <property type="entry name" value="DAACS"/>
</dbReference>
<reference evidence="8" key="1">
    <citation type="submission" date="2023-10" db="EMBL/GenBank/DDBJ databases">
        <title>Genome assembly of Pristionchus species.</title>
        <authorList>
            <person name="Yoshida K."/>
            <person name="Sommer R.J."/>
        </authorList>
    </citation>
    <scope>NUCLEOTIDE SEQUENCE</scope>
    <source>
        <strain evidence="8">RS0144</strain>
    </source>
</reference>
<evidence type="ECO:0000313" key="9">
    <source>
        <dbReference type="Proteomes" id="UP001432027"/>
    </source>
</evidence>
<comment type="subcellular location">
    <subcellularLocation>
        <location evidence="1 7">Membrane</location>
        <topology evidence="1 7">Multi-pass membrane protein</topology>
    </subcellularLocation>
</comment>
<keyword evidence="7" id="KW-0769">Symport</keyword>
<dbReference type="AlphaFoldDB" id="A0AAV5UBE1"/>
<feature type="non-terminal residue" evidence="8">
    <location>
        <position position="1"/>
    </location>
</feature>
<dbReference type="Pfam" id="PF00375">
    <property type="entry name" value="SDF"/>
    <property type="match status" value="1"/>
</dbReference>
<dbReference type="InterPro" id="IPR001991">
    <property type="entry name" value="Na-dicarboxylate_symporter"/>
</dbReference>
<dbReference type="SUPFAM" id="SSF118215">
    <property type="entry name" value="Proton glutamate symport protein"/>
    <property type="match status" value="1"/>
</dbReference>
<comment type="similarity">
    <text evidence="2 7">Belongs to the dicarboxylate/amino acid:cation symporter (DAACS) (TC 2.A.23) family.</text>
</comment>
<sequence>FPTSMSASTSEKVNSARSSVLFVIYPISTKSTPETEDQEERKKGGCCKCLRKNLLLILTLIAVVTGLGTGYLLKDTTFTPVTLRFIALPGEILMSMFKGIVVPLIVVSIVAGIANMNAGSMGKLNGLAFAYYFFTTLVAVAVG</sequence>
<evidence type="ECO:0000313" key="8">
    <source>
        <dbReference type="EMBL" id="GMT04226.1"/>
    </source>
</evidence>
<dbReference type="GO" id="GO:0015501">
    <property type="term" value="F:glutamate:sodium symporter activity"/>
    <property type="evidence" value="ECO:0007669"/>
    <property type="project" value="TreeGrafter"/>
</dbReference>
<evidence type="ECO:0000256" key="7">
    <source>
        <dbReference type="RuleBase" id="RU361216"/>
    </source>
</evidence>
<keyword evidence="4 7" id="KW-0812">Transmembrane</keyword>
<feature type="transmembrane region" description="Helical" evidence="7">
    <location>
        <begin position="126"/>
        <end position="142"/>
    </location>
</feature>
<dbReference type="Gene3D" id="1.10.3860.10">
    <property type="entry name" value="Sodium:dicarboxylate symporter"/>
    <property type="match status" value="1"/>
</dbReference>
<evidence type="ECO:0000256" key="3">
    <source>
        <dbReference type="ARBA" id="ARBA00022448"/>
    </source>
</evidence>
<dbReference type="PANTHER" id="PTHR11958">
    <property type="entry name" value="SODIUM/DICARBOXYLATE SYMPORTER-RELATED"/>
    <property type="match status" value="1"/>
</dbReference>